<feature type="transmembrane region" description="Helical" evidence="1">
    <location>
        <begin position="6"/>
        <end position="22"/>
    </location>
</feature>
<keyword evidence="1" id="KW-1133">Transmembrane helix</keyword>
<organism evidence="2 3">
    <name type="scientific">Iris pallida</name>
    <name type="common">Sweet iris</name>
    <dbReference type="NCBI Taxonomy" id="29817"/>
    <lineage>
        <taxon>Eukaryota</taxon>
        <taxon>Viridiplantae</taxon>
        <taxon>Streptophyta</taxon>
        <taxon>Embryophyta</taxon>
        <taxon>Tracheophyta</taxon>
        <taxon>Spermatophyta</taxon>
        <taxon>Magnoliopsida</taxon>
        <taxon>Liliopsida</taxon>
        <taxon>Asparagales</taxon>
        <taxon>Iridaceae</taxon>
        <taxon>Iridoideae</taxon>
        <taxon>Irideae</taxon>
        <taxon>Iris</taxon>
    </lineage>
</organism>
<reference evidence="2" key="2">
    <citation type="submission" date="2023-04" db="EMBL/GenBank/DDBJ databases">
        <authorList>
            <person name="Bruccoleri R.E."/>
            <person name="Oakeley E.J."/>
            <person name="Faust A.-M."/>
            <person name="Dessus-Babus S."/>
            <person name="Altorfer M."/>
            <person name="Burckhardt D."/>
            <person name="Oertli M."/>
            <person name="Naumann U."/>
            <person name="Petersen F."/>
            <person name="Wong J."/>
        </authorList>
    </citation>
    <scope>NUCLEOTIDE SEQUENCE</scope>
    <source>
        <strain evidence="2">GSM-AAB239-AS_SAM_17_03QT</strain>
        <tissue evidence="2">Leaf</tissue>
    </source>
</reference>
<reference evidence="2" key="1">
    <citation type="journal article" date="2023" name="GigaByte">
        <title>Genome assembly of the bearded iris, Iris pallida Lam.</title>
        <authorList>
            <person name="Bruccoleri R.E."/>
            <person name="Oakeley E.J."/>
            <person name="Faust A.M.E."/>
            <person name="Altorfer M."/>
            <person name="Dessus-Babus S."/>
            <person name="Burckhardt D."/>
            <person name="Oertli M."/>
            <person name="Naumann U."/>
            <person name="Petersen F."/>
            <person name="Wong J."/>
        </authorList>
    </citation>
    <scope>NUCLEOTIDE SEQUENCE</scope>
    <source>
        <strain evidence="2">GSM-AAB239-AS_SAM_17_03QT</strain>
    </source>
</reference>
<proteinExistence type="predicted"/>
<keyword evidence="1" id="KW-0472">Membrane</keyword>
<evidence type="ECO:0000313" key="3">
    <source>
        <dbReference type="Proteomes" id="UP001140949"/>
    </source>
</evidence>
<name>A0AAX6GXN4_IRIPA</name>
<sequence length="23" mass="2736">MELVVAWILQLFIVLFIFLEIVS</sequence>
<accession>A0AAX6GXN4</accession>
<gene>
    <name evidence="2" type="ORF">M6B38_340465</name>
</gene>
<comment type="caution">
    <text evidence="2">The sequence shown here is derived from an EMBL/GenBank/DDBJ whole genome shotgun (WGS) entry which is preliminary data.</text>
</comment>
<keyword evidence="1" id="KW-0812">Transmembrane</keyword>
<dbReference type="Proteomes" id="UP001140949">
    <property type="component" value="Unassembled WGS sequence"/>
</dbReference>
<evidence type="ECO:0000256" key="1">
    <source>
        <dbReference type="SAM" id="Phobius"/>
    </source>
</evidence>
<keyword evidence="3" id="KW-1185">Reference proteome</keyword>
<dbReference type="EMBL" id="JANAVB010015200">
    <property type="protein sequence ID" value="KAJ6833302.1"/>
    <property type="molecule type" value="Genomic_DNA"/>
</dbReference>
<protein>
    <submittedName>
        <fullName evidence="2">Uncharacterized protein</fullName>
    </submittedName>
</protein>
<evidence type="ECO:0000313" key="2">
    <source>
        <dbReference type="EMBL" id="KAJ6833302.1"/>
    </source>
</evidence>
<dbReference type="AlphaFoldDB" id="A0AAX6GXN4"/>